<dbReference type="PROSITE" id="PS50151">
    <property type="entry name" value="UVR"/>
    <property type="match status" value="1"/>
</dbReference>
<dbReference type="PANTHER" id="PTHR24029:SF0">
    <property type="entry name" value="UVRABC SYSTEM PROTEIN B"/>
    <property type="match status" value="1"/>
</dbReference>
<dbReference type="InterPro" id="IPR001943">
    <property type="entry name" value="UVR_dom"/>
</dbReference>
<evidence type="ECO:0000259" key="2">
    <source>
        <dbReference type="PROSITE" id="PS50151"/>
    </source>
</evidence>
<protein>
    <submittedName>
        <fullName evidence="3">UvrABC system protein B</fullName>
    </submittedName>
</protein>
<dbReference type="Pfam" id="PF02151">
    <property type="entry name" value="UVR"/>
    <property type="match status" value="1"/>
</dbReference>
<dbReference type="AlphaFoldDB" id="A0A645HKR2"/>
<comment type="caution">
    <text evidence="3">The sequence shown here is derived from an EMBL/GenBank/DDBJ whole genome shotgun (WGS) entry which is preliminary data.</text>
</comment>
<dbReference type="Pfam" id="PF12344">
    <property type="entry name" value="UvrB"/>
    <property type="match status" value="1"/>
</dbReference>
<dbReference type="GO" id="GO:0009380">
    <property type="term" value="C:excinuclease repair complex"/>
    <property type="evidence" value="ECO:0007669"/>
    <property type="project" value="InterPro"/>
</dbReference>
<dbReference type="Gene3D" id="4.10.860.10">
    <property type="entry name" value="UVR domain"/>
    <property type="match status" value="1"/>
</dbReference>
<dbReference type="InterPro" id="IPR024759">
    <property type="entry name" value="UvrB_YAD/RRR_dom"/>
</dbReference>
<evidence type="ECO:0000313" key="3">
    <source>
        <dbReference type="EMBL" id="MPN38992.1"/>
    </source>
</evidence>
<dbReference type="PANTHER" id="PTHR24029">
    <property type="entry name" value="UVRABC SYSTEM PROTEIN B"/>
    <property type="match status" value="1"/>
</dbReference>
<reference evidence="3" key="1">
    <citation type="submission" date="2019-08" db="EMBL/GenBank/DDBJ databases">
        <authorList>
            <person name="Kucharzyk K."/>
            <person name="Murdoch R.W."/>
            <person name="Higgins S."/>
            <person name="Loffler F."/>
        </authorList>
    </citation>
    <scope>NUCLEOTIDE SEQUENCE</scope>
</reference>
<name>A0A645HKR2_9ZZZZ</name>
<dbReference type="InterPro" id="IPR036876">
    <property type="entry name" value="UVR_dom_sf"/>
</dbReference>
<gene>
    <name evidence="3" type="primary">uvrB_54</name>
    <name evidence="3" type="ORF">SDC9_186517</name>
</gene>
<feature type="region of interest" description="Disordered" evidence="1">
    <location>
        <begin position="1"/>
        <end position="22"/>
    </location>
</feature>
<accession>A0A645HKR2</accession>
<feature type="compositionally biased region" description="Basic and acidic residues" evidence="1">
    <location>
        <begin position="12"/>
        <end position="22"/>
    </location>
</feature>
<dbReference type="SUPFAM" id="SSF46600">
    <property type="entry name" value="C-terminal UvrC-binding domain of UvrB"/>
    <property type="match status" value="1"/>
</dbReference>
<dbReference type="GO" id="GO:0016887">
    <property type="term" value="F:ATP hydrolysis activity"/>
    <property type="evidence" value="ECO:0007669"/>
    <property type="project" value="InterPro"/>
</dbReference>
<feature type="domain" description="UVR" evidence="2">
    <location>
        <begin position="82"/>
        <end position="117"/>
    </location>
</feature>
<dbReference type="EMBL" id="VSSQ01094555">
    <property type="protein sequence ID" value="MPN38992.1"/>
    <property type="molecule type" value="Genomic_DNA"/>
</dbReference>
<dbReference type="GO" id="GO:0005524">
    <property type="term" value="F:ATP binding"/>
    <property type="evidence" value="ECO:0007669"/>
    <property type="project" value="InterPro"/>
</dbReference>
<dbReference type="GO" id="GO:0003677">
    <property type="term" value="F:DNA binding"/>
    <property type="evidence" value="ECO:0007669"/>
    <property type="project" value="InterPro"/>
</dbReference>
<dbReference type="InterPro" id="IPR004807">
    <property type="entry name" value="UvrB"/>
</dbReference>
<evidence type="ECO:0000256" key="1">
    <source>
        <dbReference type="SAM" id="MobiDB-lite"/>
    </source>
</evidence>
<proteinExistence type="predicted"/>
<dbReference type="GO" id="GO:0006289">
    <property type="term" value="P:nucleotide-excision repair"/>
    <property type="evidence" value="ECO:0007669"/>
    <property type="project" value="InterPro"/>
</dbReference>
<organism evidence="3">
    <name type="scientific">bioreactor metagenome</name>
    <dbReference type="NCBI Taxonomy" id="1076179"/>
    <lineage>
        <taxon>unclassified sequences</taxon>
        <taxon>metagenomes</taxon>
        <taxon>ecological metagenomes</taxon>
    </lineage>
</organism>
<sequence length="120" mass="13390">MTPSIQRLLDQTAERREKQDAYNKEHGIIPETIKKGRNFTIGEIVAPDSGEKKKHKMPQLAGTMFTDATDISALGLSETDLEALVGELTGEMRSAAEALEFERAANLRDQIRKLHPEKKS</sequence>